<keyword evidence="7" id="KW-0472">Membrane</keyword>
<dbReference type="InterPro" id="IPR036097">
    <property type="entry name" value="HisK_dim/P_sf"/>
</dbReference>
<dbReference type="Pfam" id="PF02518">
    <property type="entry name" value="HATPase_c"/>
    <property type="match status" value="1"/>
</dbReference>
<feature type="coiled-coil region" evidence="6">
    <location>
        <begin position="203"/>
        <end position="234"/>
    </location>
</feature>
<feature type="domain" description="Histidine kinase" evidence="8">
    <location>
        <begin position="237"/>
        <end position="451"/>
    </location>
</feature>
<dbReference type="SUPFAM" id="SSF55785">
    <property type="entry name" value="PYP-like sensor domain (PAS domain)"/>
    <property type="match status" value="1"/>
</dbReference>
<dbReference type="Proteomes" id="UP000636888">
    <property type="component" value="Unassembled WGS sequence"/>
</dbReference>
<dbReference type="CDD" id="cd00082">
    <property type="entry name" value="HisKA"/>
    <property type="match status" value="1"/>
</dbReference>
<dbReference type="InterPro" id="IPR035965">
    <property type="entry name" value="PAS-like_dom_sf"/>
</dbReference>
<dbReference type="InterPro" id="IPR050351">
    <property type="entry name" value="BphY/WalK/GraS-like"/>
</dbReference>
<dbReference type="GO" id="GO:0007234">
    <property type="term" value="P:osmosensory signaling via phosphorelay pathway"/>
    <property type="evidence" value="ECO:0007669"/>
    <property type="project" value="TreeGrafter"/>
</dbReference>
<organism evidence="10 11">
    <name type="scientific">Geomesophilobacter sediminis</name>
    <dbReference type="NCBI Taxonomy" id="2798584"/>
    <lineage>
        <taxon>Bacteria</taxon>
        <taxon>Pseudomonadati</taxon>
        <taxon>Thermodesulfobacteriota</taxon>
        <taxon>Desulfuromonadia</taxon>
        <taxon>Geobacterales</taxon>
        <taxon>Geobacteraceae</taxon>
        <taxon>Geomesophilobacter</taxon>
    </lineage>
</organism>
<evidence type="ECO:0000256" key="7">
    <source>
        <dbReference type="SAM" id="Phobius"/>
    </source>
</evidence>
<dbReference type="GO" id="GO:0030295">
    <property type="term" value="F:protein kinase activator activity"/>
    <property type="evidence" value="ECO:0007669"/>
    <property type="project" value="TreeGrafter"/>
</dbReference>
<dbReference type="Gene3D" id="1.10.287.130">
    <property type="match status" value="1"/>
</dbReference>
<dbReference type="SMART" id="SM00387">
    <property type="entry name" value="HATPase_c"/>
    <property type="match status" value="1"/>
</dbReference>
<evidence type="ECO:0000256" key="1">
    <source>
        <dbReference type="ARBA" id="ARBA00000085"/>
    </source>
</evidence>
<dbReference type="GO" id="GO:0000156">
    <property type="term" value="F:phosphorelay response regulator activity"/>
    <property type="evidence" value="ECO:0007669"/>
    <property type="project" value="TreeGrafter"/>
</dbReference>
<dbReference type="Gene3D" id="3.30.565.10">
    <property type="entry name" value="Histidine kinase-like ATPase, C-terminal domain"/>
    <property type="match status" value="1"/>
</dbReference>
<dbReference type="PANTHER" id="PTHR42878">
    <property type="entry name" value="TWO-COMPONENT HISTIDINE KINASE"/>
    <property type="match status" value="1"/>
</dbReference>
<evidence type="ECO:0000256" key="6">
    <source>
        <dbReference type="SAM" id="Coils"/>
    </source>
</evidence>
<keyword evidence="7" id="KW-1133">Transmembrane helix</keyword>
<keyword evidence="5" id="KW-0418">Kinase</keyword>
<dbReference type="PANTHER" id="PTHR42878:SF15">
    <property type="entry name" value="BACTERIOPHYTOCHROME"/>
    <property type="match status" value="1"/>
</dbReference>
<dbReference type="InterPro" id="IPR003594">
    <property type="entry name" value="HATPase_dom"/>
</dbReference>
<dbReference type="Gene3D" id="3.30.450.20">
    <property type="entry name" value="PAS domain"/>
    <property type="match status" value="1"/>
</dbReference>
<dbReference type="InterPro" id="IPR004358">
    <property type="entry name" value="Sig_transdc_His_kin-like_C"/>
</dbReference>
<keyword evidence="7" id="KW-0812">Transmembrane</keyword>
<dbReference type="Pfam" id="PF00512">
    <property type="entry name" value="HisKA"/>
    <property type="match status" value="1"/>
</dbReference>
<sequence length="456" mass="51371">MPLARTLMKSKIVSVGIMLILLAWFVDSAVDAYFESGTFLEQVLHPDRHEITLRGFFITFQLILLLYIARYMDRLDSQQRQLSEALQLAEYEKQRSQAFMDAVGDAISIQDTDYRILYQNRAHQQLVGDHIGEYCYAAYQHQPSVCEGCHLKQSFQDGLSHRREVQNAVRQGPLWIEVVSTPLRDPSGAIVAGIEAIRDISERKRVETEISELNKELEQRADKLTHANRELEAFSYSLSHDLRSFITQISTAHQVLEDACHGQGQPDACFAVQVIGDSCQAMEELIEAMLTLSQVSRRGMQLEPVDVSEMAQEIGLNLLQQDMDRKVEFAVTPHVTVPADRYLLKLALRNLLENAWKYTRDVATPRIEFGFVEAQGKKAIFVRDNGIGFAMEDKSLLFAPFKRLPNSRGFSGNGIGLATVERVVLRHGGTVWAEGELGKGAAIYIWLPDVSVQSQG</sequence>
<dbReference type="GO" id="GO:0000155">
    <property type="term" value="F:phosphorelay sensor kinase activity"/>
    <property type="evidence" value="ECO:0007669"/>
    <property type="project" value="InterPro"/>
</dbReference>
<comment type="catalytic activity">
    <reaction evidence="1">
        <text>ATP + protein L-histidine = ADP + protein N-phospho-L-histidine.</text>
        <dbReference type="EC" id="2.7.13.3"/>
    </reaction>
</comment>
<evidence type="ECO:0000256" key="5">
    <source>
        <dbReference type="ARBA" id="ARBA00022777"/>
    </source>
</evidence>
<dbReference type="SUPFAM" id="SSF47384">
    <property type="entry name" value="Homodimeric domain of signal transducing histidine kinase"/>
    <property type="match status" value="1"/>
</dbReference>
<evidence type="ECO:0000256" key="3">
    <source>
        <dbReference type="ARBA" id="ARBA00022553"/>
    </source>
</evidence>
<reference evidence="10" key="1">
    <citation type="submission" date="2020-12" db="EMBL/GenBank/DDBJ databases">
        <title>Geomonas sp. Red875, isolated from river sediment.</title>
        <authorList>
            <person name="Xu Z."/>
            <person name="Zhang Z."/>
            <person name="Masuda Y."/>
            <person name="Itoh H."/>
            <person name="Senoo K."/>
        </authorList>
    </citation>
    <scope>NUCLEOTIDE SEQUENCE</scope>
    <source>
        <strain evidence="10">Red875</strain>
    </source>
</reference>
<proteinExistence type="predicted"/>
<keyword evidence="3" id="KW-0597">Phosphoprotein</keyword>
<dbReference type="EMBL" id="JAEMHM010000015">
    <property type="protein sequence ID" value="MBJ6726607.1"/>
    <property type="molecule type" value="Genomic_DNA"/>
</dbReference>
<keyword evidence="11" id="KW-1185">Reference proteome</keyword>
<dbReference type="RefSeq" id="WP_199385514.1">
    <property type="nucleotide sequence ID" value="NZ_JAEMHM010000015.1"/>
</dbReference>
<evidence type="ECO:0000313" key="11">
    <source>
        <dbReference type="Proteomes" id="UP000636888"/>
    </source>
</evidence>
<dbReference type="PROSITE" id="PS50109">
    <property type="entry name" value="HIS_KIN"/>
    <property type="match status" value="1"/>
</dbReference>
<gene>
    <name evidence="10" type="ORF">JFN93_17990</name>
</gene>
<dbReference type="Pfam" id="PF08448">
    <property type="entry name" value="PAS_4"/>
    <property type="match status" value="1"/>
</dbReference>
<dbReference type="InterPro" id="IPR005467">
    <property type="entry name" value="His_kinase_dom"/>
</dbReference>
<keyword evidence="6" id="KW-0175">Coiled coil</keyword>
<dbReference type="InterPro" id="IPR036890">
    <property type="entry name" value="HATPase_C_sf"/>
</dbReference>
<dbReference type="PRINTS" id="PR00344">
    <property type="entry name" value="BCTRLSENSOR"/>
</dbReference>
<evidence type="ECO:0000256" key="2">
    <source>
        <dbReference type="ARBA" id="ARBA00012438"/>
    </source>
</evidence>
<name>A0A8J7S6V4_9BACT</name>
<accession>A0A8J7S6V4</accession>
<keyword evidence="4" id="KW-0808">Transferase</keyword>
<dbReference type="InterPro" id="IPR003661">
    <property type="entry name" value="HisK_dim/P_dom"/>
</dbReference>
<dbReference type="AlphaFoldDB" id="A0A8J7S6V4"/>
<evidence type="ECO:0000259" key="8">
    <source>
        <dbReference type="PROSITE" id="PS50109"/>
    </source>
</evidence>
<feature type="transmembrane region" description="Helical" evidence="7">
    <location>
        <begin position="52"/>
        <end position="72"/>
    </location>
</feature>
<dbReference type="FunFam" id="3.30.565.10:FF:000006">
    <property type="entry name" value="Sensor histidine kinase WalK"/>
    <property type="match status" value="1"/>
</dbReference>
<feature type="domain" description="PAC" evidence="9">
    <location>
        <begin position="159"/>
        <end position="212"/>
    </location>
</feature>
<evidence type="ECO:0000313" key="10">
    <source>
        <dbReference type="EMBL" id="MBJ6726607.1"/>
    </source>
</evidence>
<evidence type="ECO:0000256" key="4">
    <source>
        <dbReference type="ARBA" id="ARBA00022679"/>
    </source>
</evidence>
<comment type="caution">
    <text evidence="10">The sequence shown here is derived from an EMBL/GenBank/DDBJ whole genome shotgun (WGS) entry which is preliminary data.</text>
</comment>
<dbReference type="EC" id="2.7.13.3" evidence="2"/>
<dbReference type="PROSITE" id="PS50113">
    <property type="entry name" value="PAC"/>
    <property type="match status" value="1"/>
</dbReference>
<dbReference type="SUPFAM" id="SSF55874">
    <property type="entry name" value="ATPase domain of HSP90 chaperone/DNA topoisomerase II/histidine kinase"/>
    <property type="match status" value="1"/>
</dbReference>
<evidence type="ECO:0000259" key="9">
    <source>
        <dbReference type="PROSITE" id="PS50113"/>
    </source>
</evidence>
<dbReference type="SMART" id="SM00388">
    <property type="entry name" value="HisKA"/>
    <property type="match status" value="1"/>
</dbReference>
<dbReference type="InterPro" id="IPR000700">
    <property type="entry name" value="PAS-assoc_C"/>
</dbReference>
<protein>
    <recommendedName>
        <fullName evidence="2">histidine kinase</fullName>
        <ecNumber evidence="2">2.7.13.3</ecNumber>
    </recommendedName>
</protein>
<dbReference type="InterPro" id="IPR013656">
    <property type="entry name" value="PAS_4"/>
</dbReference>